<gene>
    <name evidence="3" type="ORF">GHA_03462</name>
</gene>
<feature type="domain" description="Phage terminase large subunit C-terminal" evidence="2">
    <location>
        <begin position="253"/>
        <end position="394"/>
    </location>
</feature>
<evidence type="ECO:0000313" key="4">
    <source>
        <dbReference type="Proteomes" id="UP000834611"/>
    </source>
</evidence>
<dbReference type="InterPro" id="IPR027417">
    <property type="entry name" value="P-loop_NTPase"/>
</dbReference>
<dbReference type="InterPro" id="IPR035412">
    <property type="entry name" value="Terminase_L_N"/>
</dbReference>
<dbReference type="Gene3D" id="3.30.420.280">
    <property type="match status" value="1"/>
</dbReference>
<dbReference type="AlphaFoldDB" id="A0A9N8D5Q1"/>
<dbReference type="Proteomes" id="UP000834611">
    <property type="component" value="Unassembled WGS sequence"/>
</dbReference>
<dbReference type="InterPro" id="IPR035413">
    <property type="entry name" value="Terminase_L_C"/>
</dbReference>
<organism evidence="3 4">
    <name type="scientific">Providencia rettgeri</name>
    <dbReference type="NCBI Taxonomy" id="587"/>
    <lineage>
        <taxon>Bacteria</taxon>
        <taxon>Pseudomonadati</taxon>
        <taxon>Pseudomonadota</taxon>
        <taxon>Gammaproteobacteria</taxon>
        <taxon>Enterobacterales</taxon>
        <taxon>Morganellaceae</taxon>
        <taxon>Providencia</taxon>
    </lineage>
</organism>
<evidence type="ECO:0000259" key="1">
    <source>
        <dbReference type="Pfam" id="PF04466"/>
    </source>
</evidence>
<sequence>MTVARIKIPPKLIPAFEGNYRYRCSHGGRGSAKTRTFALMTAIRGYMAAMNGQSGVILCAREYMNSLEESSMEEVKQAIRSVPWLNDFYELGEKYIRTKCRSVSYVFAGLRHNLDSIKSKARILIAWVDEAESVSEIAWTKLAPTVREAGSEIWVTWNPERDGSATDKRFRKNPPDNAVVVEMNYDDNPWFPSVLEDERLNDRARLDEATYAWIWEGAYLENSDKQVLANKYVVQSFPDDLWQKADRLLFGADFGFAKDPNTLLRQFILNDCLYIEYEAYGVGVELDHMPEFYDKIPEARKWPIKADSARPETISYLKRQGFNISAAKKWQGSVEDGVTHLRGFKQIIIHPRCKETAKEARLYSYKTDRITGEVLPVILDANNHCWDAVRYGLDGYITQKSNAGLLVPKRLLRR</sequence>
<evidence type="ECO:0000259" key="2">
    <source>
        <dbReference type="Pfam" id="PF17288"/>
    </source>
</evidence>
<comment type="caution">
    <text evidence="3">The sequence shown here is derived from an EMBL/GenBank/DDBJ whole genome shotgun (WGS) entry which is preliminary data.</text>
</comment>
<dbReference type="InterPro" id="IPR052380">
    <property type="entry name" value="Viral_DNA_packaging_terminase"/>
</dbReference>
<dbReference type="PANTHER" id="PTHR39184">
    <property type="match status" value="1"/>
</dbReference>
<dbReference type="EMBL" id="CAHPSF010000011">
    <property type="protein sequence ID" value="CAB5709861.1"/>
    <property type="molecule type" value="Genomic_DNA"/>
</dbReference>
<feature type="domain" description="Phage terminase large subunit N-terminal" evidence="1">
    <location>
        <begin position="21"/>
        <end position="217"/>
    </location>
</feature>
<evidence type="ECO:0000313" key="3">
    <source>
        <dbReference type="EMBL" id="CAB5709861.1"/>
    </source>
</evidence>
<dbReference type="Pfam" id="PF04466">
    <property type="entry name" value="Terminase_3"/>
    <property type="match status" value="1"/>
</dbReference>
<dbReference type="NCBIfam" id="TIGR01547">
    <property type="entry name" value="phage_term_2"/>
    <property type="match status" value="1"/>
</dbReference>
<dbReference type="RefSeq" id="WP_239407236.1">
    <property type="nucleotide sequence ID" value="NZ_CAHPRV010000002.1"/>
</dbReference>
<protein>
    <submittedName>
        <fullName evidence="3">Phage terminase, large subunit, PBSX family</fullName>
    </submittedName>
</protein>
<reference evidence="3" key="1">
    <citation type="submission" date="2020-05" db="EMBL/GenBank/DDBJ databases">
        <authorList>
            <person name="Delgado-Blas J."/>
        </authorList>
    </citation>
    <scope>NUCLEOTIDE SEQUENCE</scope>
    <source>
        <strain evidence="3">BB1453</strain>
    </source>
</reference>
<proteinExistence type="predicted"/>
<accession>A0A9N8D5Q1</accession>
<dbReference type="Gene3D" id="3.40.50.300">
    <property type="entry name" value="P-loop containing nucleotide triphosphate hydrolases"/>
    <property type="match status" value="1"/>
</dbReference>
<name>A0A9N8D5Q1_PRORE</name>
<dbReference type="PANTHER" id="PTHR39184:SF1">
    <property type="entry name" value="PBSX PHAGE TERMINASE LARGE SUBUNIT"/>
    <property type="match status" value="1"/>
</dbReference>
<dbReference type="Pfam" id="PF17288">
    <property type="entry name" value="Terminase_3C"/>
    <property type="match status" value="1"/>
</dbReference>
<dbReference type="InterPro" id="IPR006437">
    <property type="entry name" value="Phage_terminase_lsu"/>
</dbReference>